<dbReference type="SMART" id="SM00317">
    <property type="entry name" value="SET"/>
    <property type="match status" value="1"/>
</dbReference>
<dbReference type="Proteomes" id="UP000663852">
    <property type="component" value="Unassembled WGS sequence"/>
</dbReference>
<dbReference type="Proteomes" id="UP000663828">
    <property type="component" value="Unassembled WGS sequence"/>
</dbReference>
<keyword evidence="5" id="KW-1185">Reference proteome</keyword>
<dbReference type="AlphaFoldDB" id="A0A814UPQ7"/>
<proteinExistence type="predicted"/>
<protein>
    <recommendedName>
        <fullName evidence="2">SET domain-containing protein</fullName>
    </recommendedName>
</protein>
<dbReference type="PROSITE" id="PS50280">
    <property type="entry name" value="SET"/>
    <property type="match status" value="1"/>
</dbReference>
<feature type="domain" description="SET" evidence="2">
    <location>
        <begin position="72"/>
        <end position="195"/>
    </location>
</feature>
<evidence type="ECO:0000313" key="4">
    <source>
        <dbReference type="EMBL" id="CAF1213536.1"/>
    </source>
</evidence>
<dbReference type="Gene3D" id="2.170.270.10">
    <property type="entry name" value="SET domain"/>
    <property type="match status" value="1"/>
</dbReference>
<evidence type="ECO:0000313" key="3">
    <source>
        <dbReference type="EMBL" id="CAF1178465.1"/>
    </source>
</evidence>
<dbReference type="EMBL" id="CAJNOJ010000156">
    <property type="protein sequence ID" value="CAF1213536.1"/>
    <property type="molecule type" value="Genomic_DNA"/>
</dbReference>
<organism evidence="3 5">
    <name type="scientific">Adineta ricciae</name>
    <name type="common">Rotifer</name>
    <dbReference type="NCBI Taxonomy" id="249248"/>
    <lineage>
        <taxon>Eukaryota</taxon>
        <taxon>Metazoa</taxon>
        <taxon>Spiralia</taxon>
        <taxon>Gnathifera</taxon>
        <taxon>Rotifera</taxon>
        <taxon>Eurotatoria</taxon>
        <taxon>Bdelloidea</taxon>
        <taxon>Adinetida</taxon>
        <taxon>Adinetidae</taxon>
        <taxon>Adineta</taxon>
    </lineage>
</organism>
<dbReference type="OrthoDB" id="40579at2759"/>
<dbReference type="SUPFAM" id="SSF82199">
    <property type="entry name" value="SET domain"/>
    <property type="match status" value="1"/>
</dbReference>
<name>A0A814UPQ7_ADIRI</name>
<evidence type="ECO:0000256" key="1">
    <source>
        <dbReference type="SAM" id="MobiDB-lite"/>
    </source>
</evidence>
<dbReference type="EMBL" id="CAJNOR010001654">
    <property type="protein sequence ID" value="CAF1178465.1"/>
    <property type="molecule type" value="Genomic_DNA"/>
</dbReference>
<dbReference type="InterPro" id="IPR046341">
    <property type="entry name" value="SET_dom_sf"/>
</dbReference>
<evidence type="ECO:0000313" key="5">
    <source>
        <dbReference type="Proteomes" id="UP000663828"/>
    </source>
</evidence>
<feature type="region of interest" description="Disordered" evidence="1">
    <location>
        <begin position="1"/>
        <end position="25"/>
    </location>
</feature>
<dbReference type="InterPro" id="IPR001214">
    <property type="entry name" value="SET_dom"/>
</dbReference>
<sequence>MIKSETSKTKYQRKKQTVEPKFGQRHVRPRKRLLSDNYLYCDTCQEYNTGLCPLGCQVYEANRRANHAKDTVPIGIKISTSNISHAGLGVFVLKNFPKNTFFGPYTGDRHRSAERANQSGYVRLKACAWTIEDAEGNIYNYIDARNPIRSNWLRYVNCPIRKEDENLIAVQFNGELYYQTKRDVKAGEELFVYYGEEYARELGIDVFQHSDESEQRTIYPPSISFSPSNL</sequence>
<comment type="caution">
    <text evidence="3">The sequence shown here is derived from an EMBL/GenBank/DDBJ whole genome shotgun (WGS) entry which is preliminary data.</text>
</comment>
<dbReference type="Pfam" id="PF21549">
    <property type="entry name" value="PRDM2_PR"/>
    <property type="match status" value="1"/>
</dbReference>
<reference evidence="3" key="1">
    <citation type="submission" date="2021-02" db="EMBL/GenBank/DDBJ databases">
        <authorList>
            <person name="Nowell W R."/>
        </authorList>
    </citation>
    <scope>NUCLEOTIDE SEQUENCE</scope>
</reference>
<accession>A0A814UPQ7</accession>
<evidence type="ECO:0000259" key="2">
    <source>
        <dbReference type="PROSITE" id="PS50280"/>
    </source>
</evidence>
<gene>
    <name evidence="4" type="ORF">EDS130_LOCUS26015</name>
    <name evidence="3" type="ORF">XAT740_LOCUS22438</name>
</gene>